<sequence>MIISTQNGDLVLVRQDDHGIHAGEVTQQWGNEEFERTSSHDSVALAVKNHDIGWKEPDDEVLFNNEVLQPLNFIDVNLKKHAEFYEQGYRRVLEEDSYAGLLVGMHWIGLYTRRFGYDPTFTYKVSDDLLGYMNEVILSQQKNWVDIKQKLWNINEPRSQFEDRIWMDYELVQVMDRLSLFMCMNDPSEKNEVELGPVRKSQNGESVYLTVRSEGSGVISVDPFPFAKEFQATYLARKISDHAYSSQKDARKLLEETSKQPITWDIISKP</sequence>
<accession>A0A7T6Z0U6</accession>
<proteinExistence type="predicted"/>
<name>A0A7T6Z0U6_9BACI</name>
<protein>
    <submittedName>
        <fullName evidence="1">DUF3891 family protein</fullName>
    </submittedName>
</protein>
<dbReference type="KEGG" id="scia:HUG15_03205"/>
<keyword evidence="2" id="KW-1185">Reference proteome</keyword>
<dbReference type="RefSeq" id="WP_200126970.1">
    <property type="nucleotide sequence ID" value="NZ_CP054705.1"/>
</dbReference>
<organism evidence="1 2">
    <name type="scientific">Salicibibacter cibarius</name>
    <dbReference type="NCBI Taxonomy" id="2743000"/>
    <lineage>
        <taxon>Bacteria</taxon>
        <taxon>Bacillati</taxon>
        <taxon>Bacillota</taxon>
        <taxon>Bacilli</taxon>
        <taxon>Bacillales</taxon>
        <taxon>Bacillaceae</taxon>
        <taxon>Salicibibacter</taxon>
    </lineage>
</organism>
<dbReference type="AlphaFoldDB" id="A0A7T6Z0U6"/>
<dbReference type="Proteomes" id="UP000595823">
    <property type="component" value="Chromosome"/>
</dbReference>
<dbReference type="Pfam" id="PF13030">
    <property type="entry name" value="DUF3891"/>
    <property type="match status" value="1"/>
</dbReference>
<gene>
    <name evidence="1" type="ORF">HUG15_03205</name>
</gene>
<dbReference type="EMBL" id="CP054705">
    <property type="protein sequence ID" value="QQK74708.1"/>
    <property type="molecule type" value="Genomic_DNA"/>
</dbReference>
<reference evidence="1 2" key="1">
    <citation type="submission" date="2020-06" db="EMBL/GenBank/DDBJ databases">
        <title>Genomic analysis of Salicibibacter sp. NKC5-3.</title>
        <authorList>
            <person name="Oh Y.J."/>
        </authorList>
    </citation>
    <scope>NUCLEOTIDE SEQUENCE [LARGE SCALE GENOMIC DNA]</scope>
    <source>
        <strain evidence="1 2">NKC5-3</strain>
    </source>
</reference>
<evidence type="ECO:0000313" key="1">
    <source>
        <dbReference type="EMBL" id="QQK74708.1"/>
    </source>
</evidence>
<evidence type="ECO:0000313" key="2">
    <source>
        <dbReference type="Proteomes" id="UP000595823"/>
    </source>
</evidence>
<dbReference type="InterPro" id="IPR024992">
    <property type="entry name" value="DUF3891"/>
</dbReference>